<accession>A0ABU6RCL8</accession>
<evidence type="ECO:0008006" key="4">
    <source>
        <dbReference type="Google" id="ProtNLM"/>
    </source>
</evidence>
<protein>
    <recommendedName>
        <fullName evidence="4">F-box domain-containing protein</fullName>
    </recommendedName>
</protein>
<dbReference type="Proteomes" id="UP001341840">
    <property type="component" value="Unassembled WGS sequence"/>
</dbReference>
<evidence type="ECO:0000313" key="2">
    <source>
        <dbReference type="EMBL" id="MED6121775.1"/>
    </source>
</evidence>
<dbReference type="EMBL" id="JASCZI010030359">
    <property type="protein sequence ID" value="MED6121775.1"/>
    <property type="molecule type" value="Genomic_DNA"/>
</dbReference>
<dbReference type="InterPro" id="IPR055294">
    <property type="entry name" value="FBL60-like"/>
</dbReference>
<comment type="caution">
    <text evidence="2">The sequence shown here is derived from an EMBL/GenBank/DDBJ whole genome shotgun (WGS) entry which is preliminary data.</text>
</comment>
<evidence type="ECO:0000256" key="1">
    <source>
        <dbReference type="SAM" id="MobiDB-lite"/>
    </source>
</evidence>
<proteinExistence type="predicted"/>
<gene>
    <name evidence="2" type="ORF">PIB30_033400</name>
</gene>
<dbReference type="PANTHER" id="PTHR31293">
    <property type="entry name" value="RNI-LIKE SUPERFAMILY PROTEIN"/>
    <property type="match status" value="1"/>
</dbReference>
<reference evidence="2 3" key="1">
    <citation type="journal article" date="2023" name="Plants (Basel)">
        <title>Bridging the Gap: Combining Genomics and Transcriptomics Approaches to Understand Stylosanthes scabra, an Orphan Legume from the Brazilian Caatinga.</title>
        <authorList>
            <person name="Ferreira-Neto J.R.C."/>
            <person name="da Silva M.D."/>
            <person name="Binneck E."/>
            <person name="de Melo N.F."/>
            <person name="da Silva R.H."/>
            <person name="de Melo A.L.T.M."/>
            <person name="Pandolfi V."/>
            <person name="Bustamante F.O."/>
            <person name="Brasileiro-Vidal A.C."/>
            <person name="Benko-Iseppon A.M."/>
        </authorList>
    </citation>
    <scope>NUCLEOTIDE SEQUENCE [LARGE SCALE GENOMIC DNA]</scope>
    <source>
        <tissue evidence="2">Leaves</tissue>
    </source>
</reference>
<dbReference type="InterPro" id="IPR036047">
    <property type="entry name" value="F-box-like_dom_sf"/>
</dbReference>
<organism evidence="2 3">
    <name type="scientific">Stylosanthes scabra</name>
    <dbReference type="NCBI Taxonomy" id="79078"/>
    <lineage>
        <taxon>Eukaryota</taxon>
        <taxon>Viridiplantae</taxon>
        <taxon>Streptophyta</taxon>
        <taxon>Embryophyta</taxon>
        <taxon>Tracheophyta</taxon>
        <taxon>Spermatophyta</taxon>
        <taxon>Magnoliopsida</taxon>
        <taxon>eudicotyledons</taxon>
        <taxon>Gunneridae</taxon>
        <taxon>Pentapetalae</taxon>
        <taxon>rosids</taxon>
        <taxon>fabids</taxon>
        <taxon>Fabales</taxon>
        <taxon>Fabaceae</taxon>
        <taxon>Papilionoideae</taxon>
        <taxon>50 kb inversion clade</taxon>
        <taxon>dalbergioids sensu lato</taxon>
        <taxon>Dalbergieae</taxon>
        <taxon>Pterocarpus clade</taxon>
        <taxon>Stylosanthes</taxon>
    </lineage>
</organism>
<keyword evidence="3" id="KW-1185">Reference proteome</keyword>
<sequence length="148" mass="16664">MFVNVKSGDGEKEARRNSKPQNDDVISILSDELLIHILSFLPAATSLLSHRWRHLWDNILALCFHFDDDHRKIDFIKLVNGVISRRKEPNVRKLHLLCPSTTTVPIQNHIARGLTPLLGPTSKKSLSLSHHHVSSLPAFSGELNLSKP</sequence>
<name>A0ABU6RCL8_9FABA</name>
<dbReference type="SUPFAM" id="SSF81383">
    <property type="entry name" value="F-box domain"/>
    <property type="match status" value="1"/>
</dbReference>
<dbReference type="PANTHER" id="PTHR31293:SF12">
    <property type="entry name" value="RNI-LIKE SUPERFAMILY PROTEIN"/>
    <property type="match status" value="1"/>
</dbReference>
<evidence type="ECO:0000313" key="3">
    <source>
        <dbReference type="Proteomes" id="UP001341840"/>
    </source>
</evidence>
<feature type="region of interest" description="Disordered" evidence="1">
    <location>
        <begin position="1"/>
        <end position="20"/>
    </location>
</feature>